<dbReference type="SMART" id="SM00149">
    <property type="entry name" value="PLCYc"/>
    <property type="match status" value="1"/>
</dbReference>
<dbReference type="SUPFAM" id="SSF51695">
    <property type="entry name" value="PLC-like phosphodiesterases"/>
    <property type="match status" value="2"/>
</dbReference>
<dbReference type="SUPFAM" id="SSF47473">
    <property type="entry name" value="EF-hand"/>
    <property type="match status" value="1"/>
</dbReference>
<evidence type="ECO:0000256" key="10">
    <source>
        <dbReference type="ARBA" id="ARBA00023224"/>
    </source>
</evidence>
<accession>A0A162AIV1</accession>
<evidence type="ECO:0000313" key="14">
    <source>
        <dbReference type="EMBL" id="KZN01713.1"/>
    </source>
</evidence>
<dbReference type="Gene3D" id="1.10.238.10">
    <property type="entry name" value="EF-hand"/>
    <property type="match status" value="1"/>
</dbReference>
<protein>
    <recommendedName>
        <fullName evidence="4 11">Phosphoinositide phospholipase C</fullName>
        <ecNumber evidence="4 11">3.1.4.11</ecNumber>
    </recommendedName>
</protein>
<keyword evidence="6 11" id="KW-0378">Hydrolase</keyword>
<dbReference type="EC" id="3.1.4.11" evidence="4 11"/>
<dbReference type="GO" id="GO:0006950">
    <property type="term" value="P:response to stress"/>
    <property type="evidence" value="ECO:0007669"/>
    <property type="project" value="UniProtKB-ARBA"/>
</dbReference>
<dbReference type="InterPro" id="IPR035892">
    <property type="entry name" value="C2_domain_sf"/>
</dbReference>
<dbReference type="SMART" id="SM00148">
    <property type="entry name" value="PLCXc"/>
    <property type="match status" value="1"/>
</dbReference>
<dbReference type="SMART" id="SM00239">
    <property type="entry name" value="C2"/>
    <property type="match status" value="1"/>
</dbReference>
<dbReference type="Pfam" id="PF09279">
    <property type="entry name" value="EF-hand_like"/>
    <property type="match status" value="1"/>
</dbReference>
<dbReference type="EMBL" id="LNRQ01000003">
    <property type="protein sequence ID" value="KZN01713.1"/>
    <property type="molecule type" value="Genomic_DNA"/>
</dbReference>
<evidence type="ECO:0000256" key="7">
    <source>
        <dbReference type="ARBA" id="ARBA00022963"/>
    </source>
</evidence>
<dbReference type="InterPro" id="IPR000008">
    <property type="entry name" value="C2_dom"/>
</dbReference>
<feature type="domain" description="C2" evidence="12">
    <location>
        <begin position="431"/>
        <end position="560"/>
    </location>
</feature>
<keyword evidence="8 11" id="KW-0443">Lipid metabolism</keyword>
<dbReference type="PANTHER" id="PTHR10336">
    <property type="entry name" value="PHOSPHOINOSITIDE-SPECIFIC PHOSPHOLIPASE C FAMILY PROTEIN"/>
    <property type="match status" value="1"/>
</dbReference>
<evidence type="ECO:0000256" key="6">
    <source>
        <dbReference type="ARBA" id="ARBA00022801"/>
    </source>
</evidence>
<feature type="domain" description="PI-PLC Y-box" evidence="13">
    <location>
        <begin position="404"/>
        <end position="429"/>
    </location>
</feature>
<dbReference type="Gramene" id="KZN01713">
    <property type="protein sequence ID" value="KZN01713"/>
    <property type="gene ID" value="DCAR_010467"/>
</dbReference>
<evidence type="ECO:0000259" key="13">
    <source>
        <dbReference type="PROSITE" id="PS50008"/>
    </source>
</evidence>
<dbReference type="InterPro" id="IPR015359">
    <property type="entry name" value="PLC_EF-hand-like"/>
</dbReference>
<comment type="subcellular location">
    <subcellularLocation>
        <location evidence="3">Cell membrane</location>
        <topology evidence="3">Peripheral membrane protein</topology>
    </subcellularLocation>
</comment>
<evidence type="ECO:0000259" key="12">
    <source>
        <dbReference type="PROSITE" id="PS50004"/>
    </source>
</evidence>
<evidence type="ECO:0000256" key="5">
    <source>
        <dbReference type="ARBA" id="ARBA00022475"/>
    </source>
</evidence>
<reference evidence="14" key="1">
    <citation type="journal article" date="2016" name="Nat. Genet.">
        <title>A high-quality carrot genome assembly provides new insights into carotenoid accumulation and asterid genome evolution.</title>
        <authorList>
            <person name="Iorizzo M."/>
            <person name="Ellison S."/>
            <person name="Senalik D."/>
            <person name="Zeng P."/>
            <person name="Satapoomin P."/>
            <person name="Huang J."/>
            <person name="Bowman M."/>
            <person name="Iovene M."/>
            <person name="Sanseverino W."/>
            <person name="Cavagnaro P."/>
            <person name="Yildiz M."/>
            <person name="Macko-Podgorni A."/>
            <person name="Moranska E."/>
            <person name="Grzebelus E."/>
            <person name="Grzebelus D."/>
            <person name="Ashrafi H."/>
            <person name="Zheng Z."/>
            <person name="Cheng S."/>
            <person name="Spooner D."/>
            <person name="Van Deynze A."/>
            <person name="Simon P."/>
        </authorList>
    </citation>
    <scope>NUCLEOTIDE SEQUENCE [LARGE SCALE GENOMIC DNA]</scope>
    <source>
        <tissue evidence="14">Leaf</tissue>
    </source>
</reference>
<keyword evidence="7 11" id="KW-0442">Lipid degradation</keyword>
<dbReference type="FunFam" id="2.60.40.150:FF:000060">
    <property type="entry name" value="Phosphoinositide phospholipase C"/>
    <property type="match status" value="1"/>
</dbReference>
<keyword evidence="10" id="KW-0807">Transducer</keyword>
<dbReference type="Gene3D" id="2.60.40.150">
    <property type="entry name" value="C2 domain"/>
    <property type="match status" value="1"/>
</dbReference>
<comment type="caution">
    <text evidence="14">The sequence shown here is derived from an EMBL/GenBank/DDBJ whole genome shotgun (WGS) entry which is preliminary data.</text>
</comment>
<dbReference type="InterPro" id="IPR001711">
    <property type="entry name" value="PLipase_C_Pinositol-sp_Y"/>
</dbReference>
<evidence type="ECO:0000256" key="3">
    <source>
        <dbReference type="ARBA" id="ARBA00004202"/>
    </source>
</evidence>
<dbReference type="STRING" id="79200.A0A162AIV1"/>
<dbReference type="SUPFAM" id="SSF49562">
    <property type="entry name" value="C2 domain (Calcium/lipid-binding domain, CaLB)"/>
    <property type="match status" value="1"/>
</dbReference>
<evidence type="ECO:0000256" key="9">
    <source>
        <dbReference type="ARBA" id="ARBA00023136"/>
    </source>
</evidence>
<gene>
    <name evidence="14" type="ORF">DCAR_010467</name>
</gene>
<dbReference type="PRINTS" id="PR00390">
    <property type="entry name" value="PHPHLIPASEC"/>
</dbReference>
<dbReference type="Gene3D" id="3.20.20.190">
    <property type="entry name" value="Phosphatidylinositol (PI) phosphodiesterase"/>
    <property type="match status" value="2"/>
</dbReference>
<dbReference type="PROSITE" id="PS50004">
    <property type="entry name" value="C2"/>
    <property type="match status" value="1"/>
</dbReference>
<dbReference type="GO" id="GO:0048015">
    <property type="term" value="P:phosphatidylinositol-mediated signaling"/>
    <property type="evidence" value="ECO:0007669"/>
    <property type="project" value="TreeGrafter"/>
</dbReference>
<dbReference type="PROSITE" id="PS50007">
    <property type="entry name" value="PIPLC_X_DOMAIN"/>
    <property type="match status" value="1"/>
</dbReference>
<dbReference type="InterPro" id="IPR011992">
    <property type="entry name" value="EF-hand-dom_pair"/>
</dbReference>
<dbReference type="OMA" id="QRTHTIN"/>
<evidence type="ECO:0000256" key="1">
    <source>
        <dbReference type="ARBA" id="ARBA00001195"/>
    </source>
</evidence>
<evidence type="ECO:0000256" key="8">
    <source>
        <dbReference type="ARBA" id="ARBA00023098"/>
    </source>
</evidence>
<dbReference type="InterPro" id="IPR000909">
    <property type="entry name" value="PLipase_C_PInositol-sp_X_dom"/>
</dbReference>
<proteinExistence type="predicted"/>
<dbReference type="AlphaFoldDB" id="A0A162AIV1"/>
<evidence type="ECO:0000256" key="4">
    <source>
        <dbReference type="ARBA" id="ARBA00012368"/>
    </source>
</evidence>
<comment type="catalytic activity">
    <reaction evidence="1 11">
        <text>a 1,2-diacyl-sn-glycero-3-phospho-(1D-myo-inositol-4,5-bisphosphate) + H2O = 1D-myo-inositol 1,4,5-trisphosphate + a 1,2-diacyl-sn-glycerol + H(+)</text>
        <dbReference type="Rhea" id="RHEA:33179"/>
        <dbReference type="ChEBI" id="CHEBI:15377"/>
        <dbReference type="ChEBI" id="CHEBI:15378"/>
        <dbReference type="ChEBI" id="CHEBI:17815"/>
        <dbReference type="ChEBI" id="CHEBI:58456"/>
        <dbReference type="ChEBI" id="CHEBI:203600"/>
        <dbReference type="EC" id="3.1.4.11"/>
    </reaction>
</comment>
<evidence type="ECO:0000256" key="2">
    <source>
        <dbReference type="ARBA" id="ARBA00001913"/>
    </source>
</evidence>
<keyword evidence="9" id="KW-0472">Membrane</keyword>
<organism evidence="14">
    <name type="scientific">Daucus carota subsp. sativus</name>
    <name type="common">Carrot</name>
    <dbReference type="NCBI Taxonomy" id="79200"/>
    <lineage>
        <taxon>Eukaryota</taxon>
        <taxon>Viridiplantae</taxon>
        <taxon>Streptophyta</taxon>
        <taxon>Embryophyta</taxon>
        <taxon>Tracheophyta</taxon>
        <taxon>Spermatophyta</taxon>
        <taxon>Magnoliopsida</taxon>
        <taxon>eudicotyledons</taxon>
        <taxon>Gunneridae</taxon>
        <taxon>Pentapetalae</taxon>
        <taxon>asterids</taxon>
        <taxon>campanulids</taxon>
        <taxon>Apiales</taxon>
        <taxon>Apiaceae</taxon>
        <taxon>Apioideae</taxon>
        <taxon>Scandiceae</taxon>
        <taxon>Daucinae</taxon>
        <taxon>Daucus</taxon>
        <taxon>Daucus sect. Daucus</taxon>
    </lineage>
</organism>
<name>A0A162AIV1_DAUCS</name>
<evidence type="ECO:0000256" key="11">
    <source>
        <dbReference type="RuleBase" id="RU361133"/>
    </source>
</evidence>
<dbReference type="Pfam" id="PF00168">
    <property type="entry name" value="C2"/>
    <property type="match status" value="1"/>
</dbReference>
<sequence>MGSYKMFGIFNRKFKTEETGPPEDVVNAFTKYSDGGKEMSADQLLRFLVEFQGQADCTLSHAQDIMKQLHHLSDPNFLSINDFCYFLVNEQLNPPISHQIHQDMDSPLSHYFIYTGHNSYLTGNQLSSDCSDAPIIEALQNGVRVIELDIWPNSSGDDVNVLHGRTLTTPVKLLKCLSSIKEHAFVASEYPVVITLEDHLTPELQAKVADMVTQTFGEALFVPDSEGIKQLKSPNSMKKRFIISTKPPKEYLQAKKVDKDETNSPQKVKDGDEGAWGKELTSLKLGTTRDKVDPDKVRRLSLSEPELEKAVATHGKAIVSDYGRGKHTKVAFFEWPNYLPGDSQVHPAEYIEGVPEGYTFRLVELQSTDCLDTWSSDGCIQYAGRASPGLARITTRRSFGKGYGRSLWLMHGMFRANGGCGYIKKPDFLLKAGPDNEIFDPETALPPKTKLKVTLYTGEGWYNDFKDTHYDSYSPPDFYARIGIAGVEADTVMKKTKTQEDTWIPNWNEEFEFPLTIPELALLRVEVHEYDMSEKDDFGGQTCLPVSELRSGIRAVPLHSKTGDKYNSVKVLMRFEFV</sequence>
<comment type="cofactor">
    <cofactor evidence="2">
        <name>Ca(2+)</name>
        <dbReference type="ChEBI" id="CHEBI:29108"/>
    </cofactor>
</comment>
<dbReference type="InterPro" id="IPR001192">
    <property type="entry name" value="PI-PLC_fam"/>
</dbReference>
<dbReference type="GO" id="GO:0005886">
    <property type="term" value="C:plasma membrane"/>
    <property type="evidence" value="ECO:0007669"/>
    <property type="project" value="UniProtKB-SubCell"/>
</dbReference>
<dbReference type="CDD" id="cd00275">
    <property type="entry name" value="C2_PLC_like"/>
    <property type="match status" value="1"/>
</dbReference>
<dbReference type="PANTHER" id="PTHR10336:SF154">
    <property type="entry name" value="PHOSPHOINOSITIDE PHOSPHOLIPASE C 2"/>
    <property type="match status" value="1"/>
</dbReference>
<keyword evidence="5" id="KW-1003">Cell membrane</keyword>
<dbReference type="GO" id="GO:0016042">
    <property type="term" value="P:lipid catabolic process"/>
    <property type="evidence" value="ECO:0007669"/>
    <property type="project" value="UniProtKB-KW"/>
</dbReference>
<dbReference type="Pfam" id="PF00388">
    <property type="entry name" value="PI-PLC-X"/>
    <property type="match status" value="1"/>
</dbReference>
<dbReference type="PROSITE" id="PS50008">
    <property type="entry name" value="PIPLC_Y_DOMAIN"/>
    <property type="match status" value="1"/>
</dbReference>
<dbReference type="InterPro" id="IPR017946">
    <property type="entry name" value="PLC-like_Pdiesterase_TIM-brl"/>
</dbReference>
<dbReference type="GO" id="GO:0004435">
    <property type="term" value="F:phosphatidylinositol-4,5-bisphosphate phospholipase C activity"/>
    <property type="evidence" value="ECO:0007669"/>
    <property type="project" value="UniProtKB-EC"/>
</dbReference>
<dbReference type="GO" id="GO:0051209">
    <property type="term" value="P:release of sequestered calcium ion into cytosol"/>
    <property type="evidence" value="ECO:0007669"/>
    <property type="project" value="TreeGrafter"/>
</dbReference>